<evidence type="ECO:0000256" key="2">
    <source>
        <dbReference type="ARBA" id="ARBA00022723"/>
    </source>
</evidence>
<keyword evidence="2" id="KW-0479">Metal-binding</keyword>
<dbReference type="PANTHER" id="PTHR10293:SF16">
    <property type="entry name" value="GLUTAREDOXIN-RELATED PROTEIN 5, MITOCHONDRIAL"/>
    <property type="match status" value="1"/>
</dbReference>
<evidence type="ECO:0000256" key="4">
    <source>
        <dbReference type="ARBA" id="ARBA00023014"/>
    </source>
</evidence>
<dbReference type="GO" id="GO:0046872">
    <property type="term" value="F:metal ion binding"/>
    <property type="evidence" value="ECO:0007669"/>
    <property type="project" value="UniProtKB-KW"/>
</dbReference>
<comment type="caution">
    <text evidence="9">The sequence shown here is derived from an EMBL/GenBank/DDBJ whole genome shotgun (WGS) entry which is preliminary data.</text>
</comment>
<dbReference type="InterPro" id="IPR036249">
    <property type="entry name" value="Thioredoxin-like_sf"/>
</dbReference>
<organism evidence="9 10">
    <name type="scientific">Cyanidium caldarium</name>
    <name type="common">Red alga</name>
    <dbReference type="NCBI Taxonomy" id="2771"/>
    <lineage>
        <taxon>Eukaryota</taxon>
        <taxon>Rhodophyta</taxon>
        <taxon>Bangiophyceae</taxon>
        <taxon>Cyanidiales</taxon>
        <taxon>Cyanidiaceae</taxon>
        <taxon>Cyanidium</taxon>
    </lineage>
</organism>
<dbReference type="InterPro" id="IPR033658">
    <property type="entry name" value="GRX_PICOT-like"/>
</dbReference>
<dbReference type="NCBIfam" id="TIGR00365">
    <property type="entry name" value="Grx4 family monothiol glutaredoxin"/>
    <property type="match status" value="1"/>
</dbReference>
<keyword evidence="1" id="KW-0001">2Fe-2S</keyword>
<dbReference type="FunFam" id="3.40.30.10:FF:000005">
    <property type="entry name" value="Glutaredoxin 5"/>
    <property type="match status" value="1"/>
</dbReference>
<dbReference type="InterPro" id="IPR002109">
    <property type="entry name" value="Glutaredoxin"/>
</dbReference>
<dbReference type="SUPFAM" id="SSF52833">
    <property type="entry name" value="Thioredoxin-like"/>
    <property type="match status" value="1"/>
</dbReference>
<keyword evidence="10" id="KW-1185">Reference proteome</keyword>
<dbReference type="AlphaFoldDB" id="A0AAV9IUS5"/>
<evidence type="ECO:0000256" key="3">
    <source>
        <dbReference type="ARBA" id="ARBA00023004"/>
    </source>
</evidence>
<reference evidence="9 10" key="1">
    <citation type="submission" date="2022-07" db="EMBL/GenBank/DDBJ databases">
        <title>Genome-wide signatures of adaptation to extreme environments.</title>
        <authorList>
            <person name="Cho C.H."/>
            <person name="Yoon H.S."/>
        </authorList>
    </citation>
    <scope>NUCLEOTIDE SEQUENCE [LARGE SCALE GENOMIC DNA]</scope>
    <source>
        <strain evidence="9 10">DBV 063 E5</strain>
    </source>
</reference>
<dbReference type="PANTHER" id="PTHR10293">
    <property type="entry name" value="GLUTAREDOXIN FAMILY MEMBER"/>
    <property type="match status" value="1"/>
</dbReference>
<evidence type="ECO:0000313" key="10">
    <source>
        <dbReference type="Proteomes" id="UP001301350"/>
    </source>
</evidence>
<keyword evidence="3" id="KW-0408">Iron</keyword>
<gene>
    <name evidence="9" type="ORF">CDCA_CDCA07G2107</name>
</gene>
<evidence type="ECO:0000256" key="6">
    <source>
        <dbReference type="ARBA" id="ARBA00068246"/>
    </source>
</evidence>
<evidence type="ECO:0000256" key="5">
    <source>
        <dbReference type="ARBA" id="ARBA00023284"/>
    </source>
</evidence>
<evidence type="ECO:0000313" key="9">
    <source>
        <dbReference type="EMBL" id="KAK4536082.1"/>
    </source>
</evidence>
<sequence>MTQGGSFSSAANAGGSASDESDADFRTVRKAPPSATSMDAVLERIKKDVAAHKVVLYMKGEPKAPLCGFSYKAVVILNSAGVPYKTFNVLADPALREGIKKFSQWPTIPQLFIDGEFVGGSDIMEKMHESGELTKLFADAGL</sequence>
<dbReference type="InterPro" id="IPR004480">
    <property type="entry name" value="Monothiol_GRX-rel"/>
</dbReference>
<proteinExistence type="predicted"/>
<dbReference type="EMBL" id="JANCYW010000007">
    <property type="protein sequence ID" value="KAK4536082.1"/>
    <property type="molecule type" value="Genomic_DNA"/>
</dbReference>
<evidence type="ECO:0000259" key="8">
    <source>
        <dbReference type="Pfam" id="PF00462"/>
    </source>
</evidence>
<keyword evidence="5" id="KW-0676">Redox-active center</keyword>
<accession>A0AAV9IUS5</accession>
<feature type="domain" description="Glutaredoxin" evidence="8">
    <location>
        <begin position="54"/>
        <end position="118"/>
    </location>
</feature>
<protein>
    <recommendedName>
        <fullName evidence="6">Uncharacterized monothiol glutaredoxin ycf64</fullName>
    </recommendedName>
</protein>
<feature type="region of interest" description="Disordered" evidence="7">
    <location>
        <begin position="1"/>
        <end position="25"/>
    </location>
</feature>
<name>A0AAV9IUS5_CYACA</name>
<dbReference type="Pfam" id="PF00462">
    <property type="entry name" value="Glutaredoxin"/>
    <property type="match status" value="1"/>
</dbReference>
<evidence type="ECO:0000256" key="7">
    <source>
        <dbReference type="SAM" id="MobiDB-lite"/>
    </source>
</evidence>
<dbReference type="Gene3D" id="3.40.30.10">
    <property type="entry name" value="Glutaredoxin"/>
    <property type="match status" value="1"/>
</dbReference>
<dbReference type="GO" id="GO:0005739">
    <property type="term" value="C:mitochondrion"/>
    <property type="evidence" value="ECO:0007669"/>
    <property type="project" value="UniProtKB-ARBA"/>
</dbReference>
<dbReference type="Proteomes" id="UP001301350">
    <property type="component" value="Unassembled WGS sequence"/>
</dbReference>
<feature type="compositionally biased region" description="Low complexity" evidence="7">
    <location>
        <begin position="1"/>
        <end position="18"/>
    </location>
</feature>
<keyword evidence="4" id="KW-0411">Iron-sulfur</keyword>
<evidence type="ECO:0000256" key="1">
    <source>
        <dbReference type="ARBA" id="ARBA00022714"/>
    </source>
</evidence>
<dbReference type="CDD" id="cd03028">
    <property type="entry name" value="GRX_PICOT_like"/>
    <property type="match status" value="1"/>
</dbReference>
<dbReference type="PROSITE" id="PS51354">
    <property type="entry name" value="GLUTAREDOXIN_2"/>
    <property type="match status" value="1"/>
</dbReference>
<dbReference type="GO" id="GO:0051537">
    <property type="term" value="F:2 iron, 2 sulfur cluster binding"/>
    <property type="evidence" value="ECO:0007669"/>
    <property type="project" value="UniProtKB-KW"/>
</dbReference>